<evidence type="ECO:0000256" key="1">
    <source>
        <dbReference type="ARBA" id="ARBA00004123"/>
    </source>
</evidence>
<dbReference type="PANTHER" id="PTHR28580:SF1">
    <property type="entry name" value="GENERAL TRANSCRIPTION FACTOR IIH SUBUNIT 5"/>
    <property type="match status" value="1"/>
</dbReference>
<name>A0A6A7C2X7_9PEZI</name>
<dbReference type="EMBL" id="MU005973">
    <property type="protein sequence ID" value="KAF2861379.1"/>
    <property type="molecule type" value="Genomic_DNA"/>
</dbReference>
<comment type="subcellular location">
    <subcellularLocation>
        <location evidence="1 8">Nucleus</location>
    </subcellularLocation>
</comment>
<dbReference type="OrthoDB" id="354at2759"/>
<dbReference type="InterPro" id="IPR035935">
    <property type="entry name" value="TFB5-like_sf"/>
</dbReference>
<dbReference type="GO" id="GO:0000439">
    <property type="term" value="C:transcription factor TFIIH core complex"/>
    <property type="evidence" value="ECO:0007669"/>
    <property type="project" value="UniProtKB-UniRule"/>
</dbReference>
<comment type="similarity">
    <text evidence="2 8">Belongs to the TFB5 family.</text>
</comment>
<evidence type="ECO:0000256" key="6">
    <source>
        <dbReference type="ARBA" id="ARBA00023204"/>
    </source>
</evidence>
<keyword evidence="4 8" id="KW-0805">Transcription regulation</keyword>
<keyword evidence="10" id="KW-1185">Reference proteome</keyword>
<comment type="subunit">
    <text evidence="8">Component of the 7-subunit TFIIH core complex.</text>
</comment>
<reference evidence="9" key="1">
    <citation type="journal article" date="2020" name="Stud. Mycol.">
        <title>101 Dothideomycetes genomes: a test case for predicting lifestyles and emergence of pathogens.</title>
        <authorList>
            <person name="Haridas S."/>
            <person name="Albert R."/>
            <person name="Binder M."/>
            <person name="Bloem J."/>
            <person name="Labutti K."/>
            <person name="Salamov A."/>
            <person name="Andreopoulos B."/>
            <person name="Baker S."/>
            <person name="Barry K."/>
            <person name="Bills G."/>
            <person name="Bluhm B."/>
            <person name="Cannon C."/>
            <person name="Castanera R."/>
            <person name="Culley D."/>
            <person name="Daum C."/>
            <person name="Ezra D."/>
            <person name="Gonzalez J."/>
            <person name="Henrissat B."/>
            <person name="Kuo A."/>
            <person name="Liang C."/>
            <person name="Lipzen A."/>
            <person name="Lutzoni F."/>
            <person name="Magnuson J."/>
            <person name="Mondo S."/>
            <person name="Nolan M."/>
            <person name="Ohm R."/>
            <person name="Pangilinan J."/>
            <person name="Park H.-J."/>
            <person name="Ramirez L."/>
            <person name="Alfaro M."/>
            <person name="Sun H."/>
            <person name="Tritt A."/>
            <person name="Yoshinaga Y."/>
            <person name="Zwiers L.-H."/>
            <person name="Turgeon B."/>
            <person name="Goodwin S."/>
            <person name="Spatafora J."/>
            <person name="Crous P."/>
            <person name="Grigoriev I."/>
        </authorList>
    </citation>
    <scope>NUCLEOTIDE SEQUENCE</scope>
    <source>
        <strain evidence="9">CBS 480.64</strain>
    </source>
</reference>
<evidence type="ECO:0000256" key="7">
    <source>
        <dbReference type="ARBA" id="ARBA00023242"/>
    </source>
</evidence>
<dbReference type="InterPro" id="IPR009400">
    <property type="entry name" value="TFIIH_TTDA/Tfb5"/>
</dbReference>
<organism evidence="9 10">
    <name type="scientific">Piedraia hortae CBS 480.64</name>
    <dbReference type="NCBI Taxonomy" id="1314780"/>
    <lineage>
        <taxon>Eukaryota</taxon>
        <taxon>Fungi</taxon>
        <taxon>Dikarya</taxon>
        <taxon>Ascomycota</taxon>
        <taxon>Pezizomycotina</taxon>
        <taxon>Dothideomycetes</taxon>
        <taxon>Dothideomycetidae</taxon>
        <taxon>Capnodiales</taxon>
        <taxon>Piedraiaceae</taxon>
        <taxon>Piedraia</taxon>
    </lineage>
</organism>
<dbReference type="AlphaFoldDB" id="A0A6A7C2X7"/>
<evidence type="ECO:0000256" key="4">
    <source>
        <dbReference type="ARBA" id="ARBA00023015"/>
    </source>
</evidence>
<evidence type="ECO:0000256" key="8">
    <source>
        <dbReference type="RuleBase" id="RU368032"/>
    </source>
</evidence>
<dbReference type="PANTHER" id="PTHR28580">
    <property type="entry name" value="GENERAL TRANSCRIPTION FACTOR IIH SUBUNIT 5"/>
    <property type="match status" value="1"/>
</dbReference>
<evidence type="ECO:0000256" key="2">
    <source>
        <dbReference type="ARBA" id="ARBA00007470"/>
    </source>
</evidence>
<dbReference type="SMART" id="SM01395">
    <property type="entry name" value="Tbf5"/>
    <property type="match status" value="1"/>
</dbReference>
<dbReference type="GO" id="GO:0005675">
    <property type="term" value="C:transcription factor TFIIH holo complex"/>
    <property type="evidence" value="ECO:0007669"/>
    <property type="project" value="TreeGrafter"/>
</dbReference>
<protein>
    <recommendedName>
        <fullName evidence="8">General transcription and DNA repair factor IIH subunit TFB5</fullName>
    </recommendedName>
</protein>
<dbReference type="GO" id="GO:0006367">
    <property type="term" value="P:transcription initiation at RNA polymerase II promoter"/>
    <property type="evidence" value="ECO:0007669"/>
    <property type="project" value="UniProtKB-UniRule"/>
</dbReference>
<keyword evidence="6 8" id="KW-0234">DNA repair</keyword>
<sequence>MARATKGVLVKCDPSIKAVLIKINDEHQNAFIIEDLDEEHLLVHTHRLDELKTFLNQTIQDTVRESNDSSDTE</sequence>
<keyword evidence="7 8" id="KW-0539">Nucleus</keyword>
<dbReference type="GO" id="GO:0006294">
    <property type="term" value="P:nucleotide-excision repair, preincision complex assembly"/>
    <property type="evidence" value="ECO:0007669"/>
    <property type="project" value="TreeGrafter"/>
</dbReference>
<keyword evidence="3 8" id="KW-0227">DNA damage</keyword>
<gene>
    <name evidence="9" type="ORF">K470DRAFT_230857</name>
</gene>
<keyword evidence="5 8" id="KW-0804">Transcription</keyword>
<accession>A0A6A7C2X7</accession>
<evidence type="ECO:0000313" key="10">
    <source>
        <dbReference type="Proteomes" id="UP000799421"/>
    </source>
</evidence>
<evidence type="ECO:0000313" key="9">
    <source>
        <dbReference type="EMBL" id="KAF2861379.1"/>
    </source>
</evidence>
<evidence type="ECO:0000256" key="3">
    <source>
        <dbReference type="ARBA" id="ARBA00022763"/>
    </source>
</evidence>
<comment type="function">
    <text evidence="8">In NER, TFIIH acts by opening DNA around the lesion to allow the excision of the damaged oligonucleotide and its replacement by a new DNA fragment. In transcription, TFIIH has an essential role in transcription initiation. When the pre-initiation complex (PIC) has been established, TFIIH is required for promoter opening and promoter escape.</text>
</comment>
<evidence type="ECO:0000256" key="5">
    <source>
        <dbReference type="ARBA" id="ARBA00023163"/>
    </source>
</evidence>
<dbReference type="Gene3D" id="3.30.70.1220">
    <property type="entry name" value="TFB5-like"/>
    <property type="match status" value="1"/>
</dbReference>
<dbReference type="Pfam" id="PF06331">
    <property type="entry name" value="Tfb5"/>
    <property type="match status" value="1"/>
</dbReference>
<dbReference type="SUPFAM" id="SSF142897">
    <property type="entry name" value="TFB5-like"/>
    <property type="match status" value="1"/>
</dbReference>
<dbReference type="Proteomes" id="UP000799421">
    <property type="component" value="Unassembled WGS sequence"/>
</dbReference>
<proteinExistence type="inferred from homology"/>